<accession>A0A0K6GS71</accession>
<dbReference type="GO" id="GO:0016705">
    <property type="term" value="F:oxidoreductase activity, acting on paired donors, with incorporation or reduction of molecular oxygen"/>
    <property type="evidence" value="ECO:0007669"/>
    <property type="project" value="InterPro"/>
</dbReference>
<dbReference type="InterPro" id="IPR036396">
    <property type="entry name" value="Cyt_P450_sf"/>
</dbReference>
<dbReference type="AlphaFoldDB" id="A0A0K6GS71"/>
<dbReference type="GO" id="GO:0005506">
    <property type="term" value="F:iron ion binding"/>
    <property type="evidence" value="ECO:0007669"/>
    <property type="project" value="InterPro"/>
</dbReference>
<dbReference type="EMBL" id="CYHA01000001">
    <property type="protein sequence ID" value="CUA81376.1"/>
    <property type="molecule type" value="Genomic_DNA"/>
</dbReference>
<evidence type="ECO:0000313" key="9">
    <source>
        <dbReference type="EMBL" id="CUA81376.1"/>
    </source>
</evidence>
<evidence type="ECO:0000256" key="8">
    <source>
        <dbReference type="PIRSR" id="PIRSR602401-1"/>
    </source>
</evidence>
<keyword evidence="4 8" id="KW-0479">Metal-binding</keyword>
<gene>
    <name evidence="9" type="ORF">Ga0061063_0218</name>
</gene>
<keyword evidence="10" id="KW-1185">Reference proteome</keyword>
<comment type="similarity">
    <text evidence="2">Belongs to the cytochrome P450 family.</text>
</comment>
<protein>
    <submittedName>
        <fullName evidence="9">Cytochrome P450</fullName>
    </submittedName>
</protein>
<comment type="cofactor">
    <cofactor evidence="1 8">
        <name>heme</name>
        <dbReference type="ChEBI" id="CHEBI:30413"/>
    </cofactor>
</comment>
<dbReference type="InterPro" id="IPR002401">
    <property type="entry name" value="Cyt_P450_E_grp-I"/>
</dbReference>
<name>A0A0K6GS71_9NEIS</name>
<dbReference type="PRINTS" id="PR00463">
    <property type="entry name" value="EP450I"/>
</dbReference>
<dbReference type="GO" id="GO:0004497">
    <property type="term" value="F:monooxygenase activity"/>
    <property type="evidence" value="ECO:0007669"/>
    <property type="project" value="UniProtKB-KW"/>
</dbReference>
<feature type="binding site" description="axial binding residue" evidence="8">
    <location>
        <position position="363"/>
    </location>
    <ligand>
        <name>heme</name>
        <dbReference type="ChEBI" id="CHEBI:30413"/>
    </ligand>
    <ligandPart>
        <name>Fe</name>
        <dbReference type="ChEBI" id="CHEBI:18248"/>
    </ligandPart>
</feature>
<proteinExistence type="inferred from homology"/>
<reference evidence="10" key="1">
    <citation type="submission" date="2015-08" db="EMBL/GenBank/DDBJ databases">
        <authorList>
            <person name="Varghese N."/>
        </authorList>
    </citation>
    <scope>NUCLEOTIDE SEQUENCE [LARGE SCALE GENOMIC DNA]</scope>
    <source>
        <strain evidence="10">DSM 17901</strain>
    </source>
</reference>
<keyword evidence="7" id="KW-0503">Monooxygenase</keyword>
<organism evidence="9 10">
    <name type="scientific">Gulbenkiania indica</name>
    <dbReference type="NCBI Taxonomy" id="375574"/>
    <lineage>
        <taxon>Bacteria</taxon>
        <taxon>Pseudomonadati</taxon>
        <taxon>Pseudomonadota</taxon>
        <taxon>Betaproteobacteria</taxon>
        <taxon>Neisseriales</taxon>
        <taxon>Chromobacteriaceae</taxon>
        <taxon>Gulbenkiania</taxon>
    </lineage>
</organism>
<dbReference type="InterPro" id="IPR001128">
    <property type="entry name" value="Cyt_P450"/>
</dbReference>
<dbReference type="SUPFAM" id="SSF48264">
    <property type="entry name" value="Cytochrome P450"/>
    <property type="match status" value="1"/>
</dbReference>
<dbReference type="OrthoDB" id="4168525at2"/>
<dbReference type="Proteomes" id="UP000243535">
    <property type="component" value="Unassembled WGS sequence"/>
</dbReference>
<dbReference type="PANTHER" id="PTHR24286:SF24">
    <property type="entry name" value="LANOSTEROL 14-ALPHA DEMETHYLASE"/>
    <property type="match status" value="1"/>
</dbReference>
<keyword evidence="3 8" id="KW-0349">Heme</keyword>
<sequence length="417" mass="46992">MPDQSKPFLPDHTVAFLSDPYRFIGERCRAETCDVFETRLLFKRTLCLSGPEAAALFYDLNRFQRQDAAPEPVRATLFGKGGVQGLDDAAHRQRKALFMRLTHGDALQGLLAHAADAWRECADEWLVLGEELVFYDAMRTLLTRAACRWAGLPQAEGDWPERTRQLSALFDEAAAPGLGHVRARMARGEAETWLADLIEDARAGRTDLPEDCATWAVAWHRDADDALMPPRIAAVELLNLLRPTVAVSVYLVLLVHALALHPQYRAPLAAGDSVLADAFIQEVRRWYPFFPAVAARVRHDFLWQGQFFREGRRVMLDLYGTNHDPRSWADPEAFLPERFLSQTPTPFNFIPQGGAEAAGNHRCPGEAITVALMHQAMQMLLQHLEYEVTTQNLALDYSRLPALPREPLCIRVNTVRF</sequence>
<dbReference type="CDD" id="cd11067">
    <property type="entry name" value="CYP152"/>
    <property type="match status" value="1"/>
</dbReference>
<dbReference type="GO" id="GO:0020037">
    <property type="term" value="F:heme binding"/>
    <property type="evidence" value="ECO:0007669"/>
    <property type="project" value="InterPro"/>
</dbReference>
<keyword evidence="5" id="KW-0560">Oxidoreductase</keyword>
<evidence type="ECO:0000256" key="4">
    <source>
        <dbReference type="ARBA" id="ARBA00022723"/>
    </source>
</evidence>
<evidence type="ECO:0000313" key="10">
    <source>
        <dbReference type="Proteomes" id="UP000243535"/>
    </source>
</evidence>
<evidence type="ECO:0000256" key="1">
    <source>
        <dbReference type="ARBA" id="ARBA00001971"/>
    </source>
</evidence>
<dbReference type="RefSeq" id="WP_055433046.1">
    <property type="nucleotide sequence ID" value="NZ_CYHA01000001.1"/>
</dbReference>
<evidence type="ECO:0000256" key="2">
    <source>
        <dbReference type="ARBA" id="ARBA00010617"/>
    </source>
</evidence>
<dbReference type="STRING" id="375574.GCA_001418035_00018"/>
<dbReference type="PANTHER" id="PTHR24286">
    <property type="entry name" value="CYTOCHROME P450 26"/>
    <property type="match status" value="1"/>
</dbReference>
<evidence type="ECO:0000256" key="3">
    <source>
        <dbReference type="ARBA" id="ARBA00022617"/>
    </source>
</evidence>
<keyword evidence="6 8" id="KW-0408">Iron</keyword>
<dbReference type="GO" id="GO:0016125">
    <property type="term" value="P:sterol metabolic process"/>
    <property type="evidence" value="ECO:0007669"/>
    <property type="project" value="TreeGrafter"/>
</dbReference>
<dbReference type="Pfam" id="PF00067">
    <property type="entry name" value="p450"/>
    <property type="match status" value="1"/>
</dbReference>
<evidence type="ECO:0000256" key="6">
    <source>
        <dbReference type="ARBA" id="ARBA00023004"/>
    </source>
</evidence>
<evidence type="ECO:0000256" key="7">
    <source>
        <dbReference type="ARBA" id="ARBA00023033"/>
    </source>
</evidence>
<dbReference type="Gene3D" id="1.10.630.10">
    <property type="entry name" value="Cytochrome P450"/>
    <property type="match status" value="1"/>
</dbReference>
<evidence type="ECO:0000256" key="5">
    <source>
        <dbReference type="ARBA" id="ARBA00023002"/>
    </source>
</evidence>